<comment type="caution">
    <text evidence="3">The sequence shown here is derived from an EMBL/GenBank/DDBJ whole genome shotgun (WGS) entry which is preliminary data.</text>
</comment>
<reference evidence="3 5" key="1">
    <citation type="submission" date="2020-09" db="EMBL/GenBank/DDBJ databases">
        <title>Draft Genomes of Bacterial Isolates from North Pond Shallow Sediments.</title>
        <authorList>
            <person name="Kiel Reese B."/>
            <person name="Mullis M."/>
            <person name="Weisend R.E."/>
        </authorList>
    </citation>
    <scope>NUCLEOTIDE SEQUENCE</scope>
    <source>
        <strain evidence="3">KJE-2</strain>
        <strain evidence="2 5">KJE-3</strain>
    </source>
</reference>
<protein>
    <submittedName>
        <fullName evidence="3">Uncharacterized protein</fullName>
    </submittedName>
</protein>
<dbReference type="Proteomes" id="UP000655994">
    <property type="component" value="Unassembled WGS sequence"/>
</dbReference>
<keyword evidence="5" id="KW-1185">Reference proteome</keyword>
<feature type="transmembrane region" description="Helical" evidence="1">
    <location>
        <begin position="170"/>
        <end position="188"/>
    </location>
</feature>
<accession>A0A8I1KH35</accession>
<feature type="transmembrane region" description="Helical" evidence="1">
    <location>
        <begin position="208"/>
        <end position="227"/>
    </location>
</feature>
<evidence type="ECO:0000313" key="2">
    <source>
        <dbReference type="EMBL" id="MBJ7267654.1"/>
    </source>
</evidence>
<dbReference type="Proteomes" id="UP000621390">
    <property type="component" value="Unassembled WGS sequence"/>
</dbReference>
<dbReference type="EMBL" id="JAEMOS010000039">
    <property type="protein sequence ID" value="MBJ7267654.1"/>
    <property type="molecule type" value="Genomic_DNA"/>
</dbReference>
<evidence type="ECO:0000256" key="1">
    <source>
        <dbReference type="SAM" id="Phobius"/>
    </source>
</evidence>
<keyword evidence="1" id="KW-1133">Transmembrane helix</keyword>
<dbReference type="RefSeq" id="WP_199494931.1">
    <property type="nucleotide sequence ID" value="NZ_JAEMOO010000003.1"/>
</dbReference>
<dbReference type="EMBL" id="JAEMOP010000002">
    <property type="protein sequence ID" value="MBJ7315345.1"/>
    <property type="molecule type" value="Genomic_DNA"/>
</dbReference>
<keyword evidence="1" id="KW-0472">Membrane</keyword>
<feature type="transmembrane region" description="Helical" evidence="1">
    <location>
        <begin position="41"/>
        <end position="59"/>
    </location>
</feature>
<dbReference type="AlphaFoldDB" id="A0A8I1KH35"/>
<gene>
    <name evidence="2" type="ORF">JHC10_11980</name>
    <name evidence="3" type="ORF">JHC11_04990</name>
</gene>
<evidence type="ECO:0000313" key="4">
    <source>
        <dbReference type="Proteomes" id="UP000621390"/>
    </source>
</evidence>
<evidence type="ECO:0000313" key="5">
    <source>
        <dbReference type="Proteomes" id="UP000655994"/>
    </source>
</evidence>
<name>A0A8I1KH35_9GAMM</name>
<feature type="transmembrane region" description="Helical" evidence="1">
    <location>
        <begin position="20"/>
        <end position="35"/>
    </location>
</feature>
<organism evidence="3 4">
    <name type="scientific">Idiomarina abyssalis</name>
    <dbReference type="NCBI Taxonomy" id="86102"/>
    <lineage>
        <taxon>Bacteria</taxon>
        <taxon>Pseudomonadati</taxon>
        <taxon>Pseudomonadota</taxon>
        <taxon>Gammaproteobacteria</taxon>
        <taxon>Alteromonadales</taxon>
        <taxon>Idiomarinaceae</taxon>
        <taxon>Idiomarina</taxon>
    </lineage>
</organism>
<proteinExistence type="predicted"/>
<keyword evidence="1" id="KW-0812">Transmembrane</keyword>
<sequence length="253" mass="28721">MDDFSKYFDEYSFNSRVKPAFFLVFPIFISLLVLFEPSRTWTGSTVTFLVAFGVINFAANQMSAKGNVLQDKLFKKWGGAPTTIVLRHSDNTIDSVTKSRYMDRLALLISNFTHTTPEYEQANPEGADELYMSASNYLREHTRDTTAYPLVFKENIAYGFSRNIRAFKTLGIFITVSSLLVSLVVTYLDATALGSKPPKLVIQEISFPYLGLIAILLSMLWAWVFLVTENWVKVRAFAYAKRLYSACEKITVD</sequence>
<evidence type="ECO:0000313" key="3">
    <source>
        <dbReference type="EMBL" id="MBJ7315345.1"/>
    </source>
</evidence>